<protein>
    <submittedName>
        <fullName evidence="3">Uncharacterized protein</fullName>
    </submittedName>
</protein>
<feature type="chain" id="PRO_5039061255" evidence="2">
    <location>
        <begin position="31"/>
        <end position="277"/>
    </location>
</feature>
<evidence type="ECO:0000313" key="4">
    <source>
        <dbReference type="Proteomes" id="UP000265581"/>
    </source>
</evidence>
<sequence length="277" mass="29059">MRPSILPKLLVGIVSMSVVSGLASISSASAGVGTWDDYSEANFESMAFTTCGGAGASPGNRAWPTIDDIQYGRSGDLAEVVIVSATVDRDGAAGEGGAYDATCTFAVVATQDAPGAKYASNLAGSFRLTVESPVDDPATTTGTFSQVYSATTTPVFTDVDEYATASLEASGQVVSLRDGMVTTPGTPATADKVAWSKRIRDGRIKKAQAQYAKAKKKTARIDNARQRSKAKKKALAIYKRDVRRAKETYAMRVAPTPARTAPGSVPTQTPFSLRVVL</sequence>
<dbReference type="RefSeq" id="WP_119703160.1">
    <property type="nucleotide sequence ID" value="NZ_JBHSOI010000001.1"/>
</dbReference>
<evidence type="ECO:0000256" key="1">
    <source>
        <dbReference type="SAM" id="Coils"/>
    </source>
</evidence>
<dbReference type="EMBL" id="QUBR01000001">
    <property type="protein sequence ID" value="REK73046.1"/>
    <property type="molecule type" value="Genomic_DNA"/>
</dbReference>
<dbReference type="Proteomes" id="UP000265581">
    <property type="component" value="Unassembled WGS sequence"/>
</dbReference>
<keyword evidence="2" id="KW-0732">Signal</keyword>
<feature type="coiled-coil region" evidence="1">
    <location>
        <begin position="204"/>
        <end position="241"/>
    </location>
</feature>
<evidence type="ECO:0000313" key="3">
    <source>
        <dbReference type="EMBL" id="REK73046.1"/>
    </source>
</evidence>
<keyword evidence="4" id="KW-1185">Reference proteome</keyword>
<comment type="caution">
    <text evidence="3">The sequence shown here is derived from an EMBL/GenBank/DDBJ whole genome shotgun (WGS) entry which is preliminary data.</text>
</comment>
<name>A0A371PBU2_9ACTN</name>
<proteinExistence type="predicted"/>
<gene>
    <name evidence="3" type="ORF">DX116_05515</name>
</gene>
<evidence type="ECO:0000256" key="2">
    <source>
        <dbReference type="SAM" id="SignalP"/>
    </source>
</evidence>
<accession>A0A371PBU2</accession>
<dbReference type="AlphaFoldDB" id="A0A371PBU2"/>
<reference evidence="3 4" key="1">
    <citation type="submission" date="2018-08" db="EMBL/GenBank/DDBJ databases">
        <title>Aeromicrobium sp. M2KJ-4, whole genome shotgun sequence.</title>
        <authorList>
            <person name="Tuo L."/>
        </authorList>
    </citation>
    <scope>NUCLEOTIDE SEQUENCE [LARGE SCALE GENOMIC DNA]</scope>
    <source>
        <strain evidence="3 4">M2KJ-4</strain>
    </source>
</reference>
<feature type="signal peptide" evidence="2">
    <location>
        <begin position="1"/>
        <end position="30"/>
    </location>
</feature>
<keyword evidence="1" id="KW-0175">Coiled coil</keyword>
<organism evidence="3 4">
    <name type="scientific">Aeromicrobium endophyticum</name>
    <dbReference type="NCBI Taxonomy" id="2292704"/>
    <lineage>
        <taxon>Bacteria</taxon>
        <taxon>Bacillati</taxon>
        <taxon>Actinomycetota</taxon>
        <taxon>Actinomycetes</taxon>
        <taxon>Propionibacteriales</taxon>
        <taxon>Nocardioidaceae</taxon>
        <taxon>Aeromicrobium</taxon>
    </lineage>
</organism>